<dbReference type="Proteomes" id="UP000001261">
    <property type="component" value="Unassembled WGS sequence"/>
</dbReference>
<dbReference type="VEuPathDB" id="FungiDB:CIMG_12808"/>
<evidence type="ECO:0000256" key="1">
    <source>
        <dbReference type="SAM" id="MobiDB-lite"/>
    </source>
</evidence>
<dbReference type="RefSeq" id="XP_004445845.1">
    <property type="nucleotide sequence ID" value="XM_004445788.1"/>
</dbReference>
<accession>A0A0D8JVC7</accession>
<evidence type="ECO:0000313" key="3">
    <source>
        <dbReference type="Proteomes" id="UP000001261"/>
    </source>
</evidence>
<feature type="region of interest" description="Disordered" evidence="1">
    <location>
        <begin position="117"/>
        <end position="143"/>
    </location>
</feature>
<evidence type="ECO:0000313" key="2">
    <source>
        <dbReference type="EMBL" id="KJF60223.1"/>
    </source>
</evidence>
<dbReference type="GeneID" id="24164435"/>
<dbReference type="EMBL" id="GG704911">
    <property type="protein sequence ID" value="KJF60223.1"/>
    <property type="molecule type" value="Genomic_DNA"/>
</dbReference>
<name>A0A0D8JVC7_COCIM</name>
<dbReference type="InParanoid" id="A0A0D8JVC7"/>
<keyword evidence="3" id="KW-1185">Reference proteome</keyword>
<dbReference type="AlphaFoldDB" id="A0A0D8JVC7"/>
<protein>
    <submittedName>
        <fullName evidence="2">Uncharacterized protein</fullName>
    </submittedName>
</protein>
<feature type="compositionally biased region" description="Polar residues" evidence="1">
    <location>
        <begin position="125"/>
        <end position="135"/>
    </location>
</feature>
<organism evidence="2 3">
    <name type="scientific">Coccidioides immitis (strain RS)</name>
    <name type="common">Valley fever fungus</name>
    <dbReference type="NCBI Taxonomy" id="246410"/>
    <lineage>
        <taxon>Eukaryota</taxon>
        <taxon>Fungi</taxon>
        <taxon>Dikarya</taxon>
        <taxon>Ascomycota</taxon>
        <taxon>Pezizomycotina</taxon>
        <taxon>Eurotiomycetes</taxon>
        <taxon>Eurotiomycetidae</taxon>
        <taxon>Onygenales</taxon>
        <taxon>Onygenaceae</taxon>
        <taxon>Coccidioides</taxon>
    </lineage>
</organism>
<reference evidence="3" key="2">
    <citation type="journal article" date="2010" name="Genome Res.">
        <title>Population genomic sequencing of Coccidioides fungi reveals recent hybridization and transposon control.</title>
        <authorList>
            <person name="Neafsey D.E."/>
            <person name="Barker B.M."/>
            <person name="Sharpton T.J."/>
            <person name="Stajich J.E."/>
            <person name="Park D.J."/>
            <person name="Whiston E."/>
            <person name="Hung C.-Y."/>
            <person name="McMahan C."/>
            <person name="White J."/>
            <person name="Sykes S."/>
            <person name="Heiman D."/>
            <person name="Young S."/>
            <person name="Zeng Q."/>
            <person name="Abouelleil A."/>
            <person name="Aftuck L."/>
            <person name="Bessette D."/>
            <person name="Brown A."/>
            <person name="FitzGerald M."/>
            <person name="Lui A."/>
            <person name="Macdonald J.P."/>
            <person name="Priest M."/>
            <person name="Orbach M.J."/>
            <person name="Galgiani J.N."/>
            <person name="Kirkland T.N."/>
            <person name="Cole G.T."/>
            <person name="Birren B.W."/>
            <person name="Henn M.R."/>
            <person name="Taylor J.W."/>
            <person name="Rounsley S.D."/>
        </authorList>
    </citation>
    <scope>GENOME REANNOTATION</scope>
    <source>
        <strain evidence="3">RS</strain>
    </source>
</reference>
<gene>
    <name evidence="2" type="ORF">CIMG_12808</name>
</gene>
<reference evidence="3" key="1">
    <citation type="journal article" date="2009" name="Genome Res.">
        <title>Comparative genomic analyses of the human fungal pathogens Coccidioides and their relatives.</title>
        <authorList>
            <person name="Sharpton T.J."/>
            <person name="Stajich J.E."/>
            <person name="Rounsley S.D."/>
            <person name="Gardner M.J."/>
            <person name="Wortman J.R."/>
            <person name="Jordar V.S."/>
            <person name="Maiti R."/>
            <person name="Kodira C.D."/>
            <person name="Neafsey D.E."/>
            <person name="Zeng Q."/>
            <person name="Hung C.-Y."/>
            <person name="McMahan C."/>
            <person name="Muszewska A."/>
            <person name="Grynberg M."/>
            <person name="Mandel M.A."/>
            <person name="Kellner E.M."/>
            <person name="Barker B.M."/>
            <person name="Galgiani J.N."/>
            <person name="Orbach M.J."/>
            <person name="Kirkland T.N."/>
            <person name="Cole G.T."/>
            <person name="Henn M.R."/>
            <person name="Birren B.W."/>
            <person name="Taylor J.W."/>
        </authorList>
    </citation>
    <scope>NUCLEOTIDE SEQUENCE [LARGE SCALE GENOMIC DNA]</scope>
    <source>
        <strain evidence="3">RS</strain>
    </source>
</reference>
<proteinExistence type="predicted"/>
<dbReference type="KEGG" id="cim:CIMG_12808"/>
<sequence>MRMEVAMFGINGTSLHRIVAVCPCFVLAGLHGKIWKSPSQGKAYQKKQVLKGCCPKFNIRHSLLDENMCNDQTPRGSSQPTPMGVPFRQAKARWGTLATYPAKGIVELLPLKTLPCGPTGAPRASQGQKHPQGQRPQRKPSHW</sequence>